<dbReference type="Pfam" id="PF13638">
    <property type="entry name" value="PIN_4"/>
    <property type="match status" value="1"/>
</dbReference>
<dbReference type="GO" id="GO:0005829">
    <property type="term" value="C:cytosol"/>
    <property type="evidence" value="ECO:0007669"/>
    <property type="project" value="TreeGrafter"/>
</dbReference>
<dbReference type="InterPro" id="IPR029060">
    <property type="entry name" value="PIN-like_dom_sf"/>
</dbReference>
<organism evidence="5 6">
    <name type="scientific">Lujinxingia vulgaris</name>
    <dbReference type="NCBI Taxonomy" id="2600176"/>
    <lineage>
        <taxon>Bacteria</taxon>
        <taxon>Deltaproteobacteria</taxon>
        <taxon>Bradymonadales</taxon>
        <taxon>Lujinxingiaceae</taxon>
        <taxon>Lujinxingia</taxon>
    </lineage>
</organism>
<dbReference type="SUPFAM" id="SSF88723">
    <property type="entry name" value="PIN domain-like"/>
    <property type="match status" value="1"/>
</dbReference>
<evidence type="ECO:0000256" key="3">
    <source>
        <dbReference type="ARBA" id="ARBA00046345"/>
    </source>
</evidence>
<dbReference type="FunFam" id="3.40.50.300:FF:000013">
    <property type="entry name" value="PhoH family ATPase"/>
    <property type="match status" value="1"/>
</dbReference>
<accession>A0A5C6X334</accession>
<evidence type="ECO:0000259" key="4">
    <source>
        <dbReference type="SMART" id="SM00670"/>
    </source>
</evidence>
<evidence type="ECO:0000313" key="6">
    <source>
        <dbReference type="Proteomes" id="UP000321046"/>
    </source>
</evidence>
<evidence type="ECO:0000313" key="5">
    <source>
        <dbReference type="EMBL" id="TXD32284.1"/>
    </source>
</evidence>
<reference evidence="5 6" key="1">
    <citation type="submission" date="2019-08" db="EMBL/GenBank/DDBJ databases">
        <title>Bradymonadales sp. TMQ2.</title>
        <authorList>
            <person name="Liang Q."/>
        </authorList>
    </citation>
    <scope>NUCLEOTIDE SEQUENCE [LARGE SCALE GENOMIC DNA]</scope>
    <source>
        <strain evidence="5 6">TMQ2</strain>
    </source>
</reference>
<keyword evidence="2" id="KW-0067">ATP-binding</keyword>
<dbReference type="OrthoDB" id="9766527at2"/>
<dbReference type="EMBL" id="VOSL01000134">
    <property type="protein sequence ID" value="TXD32284.1"/>
    <property type="molecule type" value="Genomic_DNA"/>
</dbReference>
<sequence>MKKNFVFDTNVLLHDPRAIFGFEDNTVIIPIYVIEEIDTFKRDMSELGRNAREVSRILDDYRSRGDLAEGVALDGGGLLKVSFDLLQDDSVKFLDTNKTDNLILSVALEVQRRDPDVPCIFVSKDVNLRVRANILGLAAEKYEEQDVVSVQELYSGSSELEVPNDWIDAIHERGALEVSVDELAEHRAESTRRRGTHFYTNEYLWLRAAGGPQNTLGRLTVNAESGEATIRPLSKARDHVWGIRPRNREQAFALDALLDDDIKVVTLIGKAGTGKTLLAIAAGLQKVTEERSHHKLLVSRPVIPMGRDLGYLPGTVEEKLDPWMRPIFDNVEYLMGISHTDRRSGRGADELRSMGIIEIEPLTYIRGRSLPNLYMIVDEAQNLTPHEVKTILTRVGEGTKIVLTGDPYQIDNPYVDSESNGLSYLVNRFKGQSLASTVTLFKGERSDLAEMAANLL</sequence>
<dbReference type="PANTHER" id="PTHR30473">
    <property type="entry name" value="PROTEIN PHOH"/>
    <property type="match status" value="1"/>
</dbReference>
<proteinExistence type="inferred from homology"/>
<dbReference type="Proteomes" id="UP000321046">
    <property type="component" value="Unassembled WGS sequence"/>
</dbReference>
<evidence type="ECO:0000256" key="2">
    <source>
        <dbReference type="ARBA" id="ARBA00022840"/>
    </source>
</evidence>
<dbReference type="GO" id="GO:0005524">
    <property type="term" value="F:ATP binding"/>
    <property type="evidence" value="ECO:0007669"/>
    <property type="project" value="UniProtKB-KW"/>
</dbReference>
<gene>
    <name evidence="5" type="ORF">FRC96_18120</name>
</gene>
<dbReference type="Gene3D" id="3.40.50.300">
    <property type="entry name" value="P-loop containing nucleotide triphosphate hydrolases"/>
    <property type="match status" value="1"/>
</dbReference>
<feature type="domain" description="PIN" evidence="4">
    <location>
        <begin position="3"/>
        <end position="130"/>
    </location>
</feature>
<comment type="similarity">
    <text evidence="3">In the N-terminal section; belongs to the PINc/VapC protein family.</text>
</comment>
<keyword evidence="1" id="KW-0547">Nucleotide-binding</keyword>
<dbReference type="Gene3D" id="3.40.50.1010">
    <property type="entry name" value="5'-nuclease"/>
    <property type="match status" value="1"/>
</dbReference>
<dbReference type="PANTHER" id="PTHR30473:SF2">
    <property type="entry name" value="PIN DOMAIN-CONTAINING PROTEIN"/>
    <property type="match status" value="1"/>
</dbReference>
<dbReference type="InterPro" id="IPR003714">
    <property type="entry name" value="PhoH"/>
</dbReference>
<comment type="caution">
    <text evidence="5">The sequence shown here is derived from an EMBL/GenBank/DDBJ whole genome shotgun (WGS) entry which is preliminary data.</text>
</comment>
<dbReference type="RefSeq" id="WP_146976565.1">
    <property type="nucleotide sequence ID" value="NZ_VOSL01000134.1"/>
</dbReference>
<dbReference type="SUPFAM" id="SSF52540">
    <property type="entry name" value="P-loop containing nucleoside triphosphate hydrolases"/>
    <property type="match status" value="1"/>
</dbReference>
<dbReference type="AlphaFoldDB" id="A0A5C6X334"/>
<dbReference type="InterPro" id="IPR027417">
    <property type="entry name" value="P-loop_NTPase"/>
</dbReference>
<dbReference type="InterPro" id="IPR002716">
    <property type="entry name" value="PIN_dom"/>
</dbReference>
<dbReference type="SMART" id="SM00670">
    <property type="entry name" value="PINc"/>
    <property type="match status" value="1"/>
</dbReference>
<dbReference type="CDD" id="cd09883">
    <property type="entry name" value="PIN_VapC_PhoHL-ATPase"/>
    <property type="match status" value="1"/>
</dbReference>
<evidence type="ECO:0000256" key="1">
    <source>
        <dbReference type="ARBA" id="ARBA00022741"/>
    </source>
</evidence>
<dbReference type="Pfam" id="PF02562">
    <property type="entry name" value="PhoH"/>
    <property type="match status" value="1"/>
</dbReference>
<name>A0A5C6X334_9DELT</name>
<protein>
    <submittedName>
        <fullName evidence="5">PhoH family protein</fullName>
    </submittedName>
</protein>
<dbReference type="InterPro" id="IPR051451">
    <property type="entry name" value="PhoH2-like"/>
</dbReference>